<dbReference type="EMBL" id="LUGH01000086">
    <property type="protein sequence ID" value="OBZ89613.1"/>
    <property type="molecule type" value="Genomic_DNA"/>
</dbReference>
<dbReference type="GO" id="GO:0007005">
    <property type="term" value="P:mitochondrion organization"/>
    <property type="evidence" value="ECO:0007669"/>
    <property type="project" value="TreeGrafter"/>
</dbReference>
<evidence type="ECO:0000313" key="10">
    <source>
        <dbReference type="EMBL" id="OBZ89613.1"/>
    </source>
</evidence>
<evidence type="ECO:0000313" key="11">
    <source>
        <dbReference type="Proteomes" id="UP000093000"/>
    </source>
</evidence>
<dbReference type="PANTHER" id="PTHR12289:SF41">
    <property type="entry name" value="FAILED AXON CONNECTIONS-RELATED"/>
    <property type="match status" value="1"/>
</dbReference>
<dbReference type="FunCoup" id="A0A1C7NKE7">
    <property type="interactions" value="122"/>
</dbReference>
<dbReference type="GO" id="GO:0001401">
    <property type="term" value="C:SAM complex"/>
    <property type="evidence" value="ECO:0007669"/>
    <property type="project" value="InterPro"/>
</dbReference>
<evidence type="ECO:0000256" key="5">
    <source>
        <dbReference type="ARBA" id="ARBA00022927"/>
    </source>
</evidence>
<dbReference type="AlphaFoldDB" id="A0A1C7NKE7"/>
<evidence type="ECO:0000256" key="7">
    <source>
        <dbReference type="ARBA" id="ARBA00023136"/>
    </source>
</evidence>
<dbReference type="InterPro" id="IPR019564">
    <property type="entry name" value="Sam37/metaxin_N"/>
</dbReference>
<keyword evidence="7" id="KW-0472">Membrane</keyword>
<reference evidence="10 11" key="1">
    <citation type="submission" date="2016-03" db="EMBL/GenBank/DDBJ databases">
        <title>Choanephora cucurbitarum.</title>
        <authorList>
            <person name="Min B."/>
            <person name="Park H."/>
            <person name="Park J.-H."/>
            <person name="Shin H.-D."/>
            <person name="Choi I.-G."/>
        </authorList>
    </citation>
    <scope>NUCLEOTIDE SEQUENCE [LARGE SCALE GENOMIC DNA]</scope>
    <source>
        <strain evidence="10 11">KUS-F28377</strain>
    </source>
</reference>
<name>A0A1C7NKE7_9FUNG</name>
<evidence type="ECO:0000259" key="9">
    <source>
        <dbReference type="Pfam" id="PF17171"/>
    </source>
</evidence>
<evidence type="ECO:0000256" key="3">
    <source>
        <dbReference type="ARBA" id="ARBA00022448"/>
    </source>
</evidence>
<dbReference type="CDD" id="cd03054">
    <property type="entry name" value="GST_N_Metaxin"/>
    <property type="match status" value="1"/>
</dbReference>
<dbReference type="InterPro" id="IPR033468">
    <property type="entry name" value="Metaxin_GST"/>
</dbReference>
<accession>A0A1C7NKE7</accession>
<comment type="subcellular location">
    <subcellularLocation>
        <location evidence="1">Mitochondrion outer membrane</location>
    </subcellularLocation>
</comment>
<dbReference type="InterPro" id="IPR050931">
    <property type="entry name" value="Mito_Protein_Transport_Metaxin"/>
</dbReference>
<dbReference type="InParanoid" id="A0A1C7NKE7"/>
<dbReference type="SUPFAM" id="SSF47616">
    <property type="entry name" value="GST C-terminal domain-like"/>
    <property type="match status" value="1"/>
</dbReference>
<keyword evidence="3" id="KW-0813">Transport</keyword>
<evidence type="ECO:0000256" key="4">
    <source>
        <dbReference type="ARBA" id="ARBA00022787"/>
    </source>
</evidence>
<sequence length="292" mass="33446">MTEQTPSSRYGQLPTIELPSFLEFLKLKNFPLKTYPAVNEPYRPTKDTLYIYGPGYRNNQASFDLDCLIIQMYLKFCGIEFDIDCLNEPAASPSGKLPFLATVTGAIYDSAQILDWVKNTRHMEKELSSEKDKEQAKAYLSLTQNKLGAALLFSMWLEPLNANRTAHTSYFGHTPKPVDWILSYQKQNETVQDLLADRDVLVREEIYQDASQALEALSTKLGENTYFFDASEPTYVDAVIFSHLHSILSMPHILDGDYSEEEKKQASTLSKLVRKHDNLVRYAKSIYEHYLK</sequence>
<protein>
    <submittedName>
        <fullName evidence="10">Metaxin-2</fullName>
    </submittedName>
</protein>
<evidence type="ECO:0000256" key="6">
    <source>
        <dbReference type="ARBA" id="ARBA00023128"/>
    </source>
</evidence>
<keyword evidence="11" id="KW-1185">Reference proteome</keyword>
<comment type="similarity">
    <text evidence="2">Belongs to the metaxin family.</text>
</comment>
<dbReference type="GO" id="GO:0015031">
    <property type="term" value="P:protein transport"/>
    <property type="evidence" value="ECO:0007669"/>
    <property type="project" value="UniProtKB-KW"/>
</dbReference>
<dbReference type="STRING" id="101091.A0A1C7NKE7"/>
<comment type="caution">
    <text evidence="10">The sequence shown here is derived from an EMBL/GenBank/DDBJ whole genome shotgun (WGS) entry which is preliminary data.</text>
</comment>
<gene>
    <name evidence="10" type="primary">MTX2</name>
    <name evidence="10" type="ORF">A0J61_02321</name>
</gene>
<feature type="domain" description="Metaxin glutathione S-transferase" evidence="9">
    <location>
        <begin position="210"/>
        <end position="286"/>
    </location>
</feature>
<evidence type="ECO:0000256" key="2">
    <source>
        <dbReference type="ARBA" id="ARBA00009170"/>
    </source>
</evidence>
<organism evidence="10 11">
    <name type="scientific">Choanephora cucurbitarum</name>
    <dbReference type="NCBI Taxonomy" id="101091"/>
    <lineage>
        <taxon>Eukaryota</taxon>
        <taxon>Fungi</taxon>
        <taxon>Fungi incertae sedis</taxon>
        <taxon>Mucoromycota</taxon>
        <taxon>Mucoromycotina</taxon>
        <taxon>Mucoromycetes</taxon>
        <taxon>Mucorales</taxon>
        <taxon>Mucorineae</taxon>
        <taxon>Choanephoraceae</taxon>
        <taxon>Choanephoroideae</taxon>
        <taxon>Choanephora</taxon>
    </lineage>
</organism>
<dbReference type="OrthoDB" id="198787at2759"/>
<feature type="domain" description="Mitochondrial outer membrane transport complex Sam37/metaxin N-terminal" evidence="8">
    <location>
        <begin position="67"/>
        <end position="186"/>
    </location>
</feature>
<keyword evidence="4" id="KW-1000">Mitochondrion outer membrane</keyword>
<proteinExistence type="inferred from homology"/>
<evidence type="ECO:0000256" key="1">
    <source>
        <dbReference type="ARBA" id="ARBA00004294"/>
    </source>
</evidence>
<evidence type="ECO:0000259" key="8">
    <source>
        <dbReference type="Pfam" id="PF10568"/>
    </source>
</evidence>
<dbReference type="PANTHER" id="PTHR12289">
    <property type="entry name" value="METAXIN RELATED"/>
    <property type="match status" value="1"/>
</dbReference>
<keyword evidence="5" id="KW-0653">Protein transport</keyword>
<dbReference type="InterPro" id="IPR036282">
    <property type="entry name" value="Glutathione-S-Trfase_C_sf"/>
</dbReference>
<dbReference type="Pfam" id="PF17171">
    <property type="entry name" value="GST_C_6"/>
    <property type="match status" value="1"/>
</dbReference>
<dbReference type="Pfam" id="PF10568">
    <property type="entry name" value="Tom37"/>
    <property type="match status" value="1"/>
</dbReference>
<keyword evidence="6" id="KW-0496">Mitochondrion</keyword>
<dbReference type="Proteomes" id="UP000093000">
    <property type="component" value="Unassembled WGS sequence"/>
</dbReference>